<evidence type="ECO:0000313" key="1">
    <source>
        <dbReference type="EMBL" id="KAK3049724.1"/>
    </source>
</evidence>
<keyword evidence="2" id="KW-1185">Reference proteome</keyword>
<reference evidence="1" key="1">
    <citation type="submission" date="2024-09" db="EMBL/GenBank/DDBJ databases">
        <title>Black Yeasts Isolated from many extreme environments.</title>
        <authorList>
            <person name="Coleine C."/>
            <person name="Stajich J.E."/>
            <person name="Selbmann L."/>
        </authorList>
    </citation>
    <scope>NUCLEOTIDE SEQUENCE</scope>
    <source>
        <strain evidence="1">CCFEE 5737</strain>
    </source>
</reference>
<proteinExistence type="predicted"/>
<dbReference type="EMBL" id="JAWDJW010010173">
    <property type="protein sequence ID" value="KAK3049724.1"/>
    <property type="molecule type" value="Genomic_DNA"/>
</dbReference>
<accession>A0ACC3CWY4</accession>
<name>A0ACC3CWY4_9PEZI</name>
<dbReference type="Proteomes" id="UP001186974">
    <property type="component" value="Unassembled WGS sequence"/>
</dbReference>
<gene>
    <name evidence="1" type="ORF">LTS18_012691</name>
</gene>
<feature type="non-terminal residue" evidence="1">
    <location>
        <position position="139"/>
    </location>
</feature>
<evidence type="ECO:0000313" key="2">
    <source>
        <dbReference type="Proteomes" id="UP001186974"/>
    </source>
</evidence>
<organism evidence="1 2">
    <name type="scientific">Coniosporium uncinatum</name>
    <dbReference type="NCBI Taxonomy" id="93489"/>
    <lineage>
        <taxon>Eukaryota</taxon>
        <taxon>Fungi</taxon>
        <taxon>Dikarya</taxon>
        <taxon>Ascomycota</taxon>
        <taxon>Pezizomycotina</taxon>
        <taxon>Dothideomycetes</taxon>
        <taxon>Dothideomycetes incertae sedis</taxon>
        <taxon>Coniosporium</taxon>
    </lineage>
</organism>
<comment type="caution">
    <text evidence="1">The sequence shown here is derived from an EMBL/GenBank/DDBJ whole genome shotgun (WGS) entry which is preliminary data.</text>
</comment>
<protein>
    <submittedName>
        <fullName evidence="1">Uncharacterized protein</fullName>
    </submittedName>
</protein>
<sequence>MHSALLFGLLATTASAFPGMGRSGLRRAVAELPDSVPEKRATATSSAAASASSYPAWKAPQPGEVRSPCPGLNALANHNICPRSGKGYTIPILTKCLAQGMNMGADFSLFVGTAGIGSNPNPASLYFDLDMLDRHDFVI</sequence>